<comment type="caution">
    <text evidence="1">The sequence shown here is derived from an EMBL/GenBank/DDBJ whole genome shotgun (WGS) entry which is preliminary data.</text>
</comment>
<sequence length="92" mass="9002">MTIDLTWATAEAIATGLDHARAGLDDSAGSAPSGVDAGDATALVTDLIARVSESAAGLSEGLAAASGKVRTSAASFLNVDLGVQQGFLTGEP</sequence>
<evidence type="ECO:0008006" key="3">
    <source>
        <dbReference type="Google" id="ProtNLM"/>
    </source>
</evidence>
<evidence type="ECO:0000313" key="2">
    <source>
        <dbReference type="Proteomes" id="UP001499979"/>
    </source>
</evidence>
<accession>A0ABN1UR06</accession>
<organism evidence="1 2">
    <name type="scientific">Nocardioides aquiterrae</name>
    <dbReference type="NCBI Taxonomy" id="203799"/>
    <lineage>
        <taxon>Bacteria</taxon>
        <taxon>Bacillati</taxon>
        <taxon>Actinomycetota</taxon>
        <taxon>Actinomycetes</taxon>
        <taxon>Propionibacteriales</taxon>
        <taxon>Nocardioidaceae</taxon>
        <taxon>Nocardioides</taxon>
    </lineage>
</organism>
<dbReference type="RefSeq" id="WP_343910827.1">
    <property type="nucleotide sequence ID" value="NZ_BAAAJE010000030.1"/>
</dbReference>
<proteinExistence type="predicted"/>
<reference evidence="1 2" key="1">
    <citation type="journal article" date="2019" name="Int. J. Syst. Evol. Microbiol.">
        <title>The Global Catalogue of Microorganisms (GCM) 10K type strain sequencing project: providing services to taxonomists for standard genome sequencing and annotation.</title>
        <authorList>
            <consortium name="The Broad Institute Genomics Platform"/>
            <consortium name="The Broad Institute Genome Sequencing Center for Infectious Disease"/>
            <person name="Wu L."/>
            <person name="Ma J."/>
        </authorList>
    </citation>
    <scope>NUCLEOTIDE SEQUENCE [LARGE SCALE GENOMIC DNA]</scope>
    <source>
        <strain evidence="1 2">JCM 11813</strain>
    </source>
</reference>
<evidence type="ECO:0000313" key="1">
    <source>
        <dbReference type="EMBL" id="GAA1163834.1"/>
    </source>
</evidence>
<name>A0ABN1UR06_9ACTN</name>
<keyword evidence="2" id="KW-1185">Reference proteome</keyword>
<dbReference type="EMBL" id="BAAAJE010000030">
    <property type="protein sequence ID" value="GAA1163834.1"/>
    <property type="molecule type" value="Genomic_DNA"/>
</dbReference>
<dbReference type="Proteomes" id="UP001499979">
    <property type="component" value="Unassembled WGS sequence"/>
</dbReference>
<gene>
    <name evidence="1" type="ORF">GCM10009606_46970</name>
</gene>
<protein>
    <recommendedName>
        <fullName evidence="3">PE domain-containing protein</fullName>
    </recommendedName>
</protein>